<reference evidence="9 10" key="1">
    <citation type="journal article" date="2021" name="ISME Commun">
        <title>Automated analysis of genomic sequences facilitates high-throughput and comprehensive description of bacteria.</title>
        <authorList>
            <person name="Hitch T.C.A."/>
        </authorList>
    </citation>
    <scope>NUCLEOTIDE SEQUENCE [LARGE SCALE GENOMIC DNA]</scope>
    <source>
        <strain evidence="9 10">Sanger_23</strain>
    </source>
</reference>
<evidence type="ECO:0000313" key="10">
    <source>
        <dbReference type="Proteomes" id="UP001652409"/>
    </source>
</evidence>
<keyword evidence="5 8" id="KW-1133">Transmembrane helix</keyword>
<proteinExistence type="inferred from homology"/>
<comment type="function">
    <text evidence="8">Essential subunit of the Sec protein translocation channel SecYEG. Clamps together the 2 halves of SecY. May contact the channel plug during translocation.</text>
</comment>
<name>A0ABT2TSD1_9FIRM</name>
<evidence type="ECO:0000256" key="5">
    <source>
        <dbReference type="ARBA" id="ARBA00022989"/>
    </source>
</evidence>
<evidence type="ECO:0000256" key="7">
    <source>
        <dbReference type="ARBA" id="ARBA00023136"/>
    </source>
</evidence>
<keyword evidence="2 8" id="KW-0813">Transport</keyword>
<evidence type="ECO:0000313" key="9">
    <source>
        <dbReference type="EMBL" id="MCU6765148.1"/>
    </source>
</evidence>
<evidence type="ECO:0000256" key="6">
    <source>
        <dbReference type="ARBA" id="ARBA00023010"/>
    </source>
</evidence>
<keyword evidence="10" id="KW-1185">Reference proteome</keyword>
<dbReference type="Proteomes" id="UP001652409">
    <property type="component" value="Unassembled WGS sequence"/>
</dbReference>
<feature type="transmembrane region" description="Helical" evidence="8">
    <location>
        <begin position="40"/>
        <end position="68"/>
    </location>
</feature>
<keyword evidence="6 8" id="KW-0811">Translocation</keyword>
<keyword evidence="4 8" id="KW-0653">Protein transport</keyword>
<evidence type="ECO:0000256" key="4">
    <source>
        <dbReference type="ARBA" id="ARBA00022927"/>
    </source>
</evidence>
<dbReference type="HAMAP" id="MF_00422">
    <property type="entry name" value="SecE"/>
    <property type="match status" value="1"/>
</dbReference>
<dbReference type="InterPro" id="IPR001901">
    <property type="entry name" value="Translocase_SecE/Sec61-g"/>
</dbReference>
<dbReference type="InterPro" id="IPR038379">
    <property type="entry name" value="SecE_sf"/>
</dbReference>
<keyword evidence="8" id="KW-1003">Cell membrane</keyword>
<organism evidence="9 10">
    <name type="scientific">Blautia ammoniilytica</name>
    <dbReference type="NCBI Taxonomy" id="2981782"/>
    <lineage>
        <taxon>Bacteria</taxon>
        <taxon>Bacillati</taxon>
        <taxon>Bacillota</taxon>
        <taxon>Clostridia</taxon>
        <taxon>Lachnospirales</taxon>
        <taxon>Lachnospiraceae</taxon>
        <taxon>Blautia</taxon>
    </lineage>
</organism>
<comment type="caution">
    <text evidence="9">The sequence shown here is derived from an EMBL/GenBank/DDBJ whole genome shotgun (WGS) entry which is preliminary data.</text>
</comment>
<dbReference type="InterPro" id="IPR005807">
    <property type="entry name" value="SecE_bac"/>
</dbReference>
<comment type="subunit">
    <text evidence="8">Component of the Sec protein translocase complex. Heterotrimer consisting of SecY, SecE and SecG subunits. The heterotrimers can form oligomers, although 1 heterotrimer is thought to be able to translocate proteins. Interacts with the ribosome. Interacts with SecDF, and other proteins may be involved. Interacts with SecA.</text>
</comment>
<evidence type="ECO:0000256" key="8">
    <source>
        <dbReference type="HAMAP-Rule" id="MF_00422"/>
    </source>
</evidence>
<dbReference type="RefSeq" id="WP_158421219.1">
    <property type="nucleotide sequence ID" value="NZ_JAOQJL010000011.1"/>
</dbReference>
<comment type="similarity">
    <text evidence="8">Belongs to the SecE/SEC61-gamma family.</text>
</comment>
<dbReference type="Pfam" id="PF00584">
    <property type="entry name" value="SecE"/>
    <property type="match status" value="1"/>
</dbReference>
<evidence type="ECO:0000256" key="3">
    <source>
        <dbReference type="ARBA" id="ARBA00022692"/>
    </source>
</evidence>
<evidence type="ECO:0000256" key="2">
    <source>
        <dbReference type="ARBA" id="ARBA00022448"/>
    </source>
</evidence>
<keyword evidence="7 8" id="KW-0472">Membrane</keyword>
<protein>
    <recommendedName>
        <fullName evidence="8">Protein translocase subunit SecE</fullName>
    </recommendedName>
</protein>
<evidence type="ECO:0000256" key="1">
    <source>
        <dbReference type="ARBA" id="ARBA00004370"/>
    </source>
</evidence>
<keyword evidence="3 8" id="KW-0812">Transmembrane</keyword>
<comment type="subcellular location">
    <subcellularLocation>
        <location evidence="8">Cell membrane</location>
        <topology evidence="8">Single-pass membrane protein</topology>
    </subcellularLocation>
    <subcellularLocation>
        <location evidence="1">Membrane</location>
    </subcellularLocation>
</comment>
<gene>
    <name evidence="8 9" type="primary">secE</name>
    <name evidence="9" type="ORF">OCV61_06925</name>
</gene>
<dbReference type="NCBIfam" id="TIGR00964">
    <property type="entry name" value="secE_bact"/>
    <property type="match status" value="1"/>
</dbReference>
<sequence>MQGKEKSADKSQKKGFFQGVQAEFKKIIWTDRPTLIKQTIVVLIVTILLGVIISVMDAGILECINLLIK</sequence>
<dbReference type="EMBL" id="JAOQJL010000011">
    <property type="protein sequence ID" value="MCU6765148.1"/>
    <property type="molecule type" value="Genomic_DNA"/>
</dbReference>
<dbReference type="Gene3D" id="1.20.5.1030">
    <property type="entry name" value="Preprotein translocase secy subunit"/>
    <property type="match status" value="1"/>
</dbReference>
<accession>A0ABT2TSD1</accession>